<organism evidence="9 10">
    <name type="scientific">Petrotoga halophila DSM 16923</name>
    <dbReference type="NCBI Taxonomy" id="1122953"/>
    <lineage>
        <taxon>Bacteria</taxon>
        <taxon>Thermotogati</taxon>
        <taxon>Thermotogota</taxon>
        <taxon>Thermotogae</taxon>
        <taxon>Petrotogales</taxon>
        <taxon>Petrotogaceae</taxon>
        <taxon>Petrotoga</taxon>
    </lineage>
</organism>
<feature type="transmembrane region" description="Helical" evidence="7">
    <location>
        <begin position="241"/>
        <end position="259"/>
    </location>
</feature>
<evidence type="ECO:0000256" key="5">
    <source>
        <dbReference type="ARBA" id="ARBA00022989"/>
    </source>
</evidence>
<comment type="caution">
    <text evidence="9">The sequence shown here is derived from an EMBL/GenBank/DDBJ whole genome shotgun (WGS) entry which is preliminary data.</text>
</comment>
<evidence type="ECO:0000256" key="1">
    <source>
        <dbReference type="ARBA" id="ARBA00004651"/>
    </source>
</evidence>
<dbReference type="PANTHER" id="PTHR32243">
    <property type="entry name" value="MALTOSE TRANSPORT SYSTEM PERMEASE-RELATED"/>
    <property type="match status" value="1"/>
</dbReference>
<name>A0A2S5E925_9BACT</name>
<keyword evidence="3" id="KW-1003">Cell membrane</keyword>
<evidence type="ECO:0000256" key="7">
    <source>
        <dbReference type="RuleBase" id="RU363032"/>
    </source>
</evidence>
<feature type="transmembrane region" description="Helical" evidence="7">
    <location>
        <begin position="138"/>
        <end position="158"/>
    </location>
</feature>
<sequence length="274" mass="30838">MKTFLVQLFAILLIIFLLLPIYQMVITSLRPADLSWEVPSPLFPDKFTLSNFAKAFELVPRLPRYLLNSFAYGAGVSLISLIIAIPAGYALGRFKEFKFRKPILMFVIYANMFAPIMLLVPIYVIMKSLGLVNTYFSVILAGSIFTIPLSTWLMTSYIQTLPGEIEEAALIDGCSMLKILPKIVIPMTAPAIVSIFIYSFITGWSQQFILALVLITDDKLMPLTQGLYQFFSRSSVRWNELMAAILMSTLIPVILFLIFQKYIVKGMTAGSIKD</sequence>
<evidence type="ECO:0000256" key="3">
    <source>
        <dbReference type="ARBA" id="ARBA00022475"/>
    </source>
</evidence>
<feature type="transmembrane region" description="Helical" evidence="7">
    <location>
        <begin position="103"/>
        <end position="126"/>
    </location>
</feature>
<evidence type="ECO:0000256" key="4">
    <source>
        <dbReference type="ARBA" id="ARBA00022692"/>
    </source>
</evidence>
<feature type="transmembrane region" description="Helical" evidence="7">
    <location>
        <begin position="179"/>
        <end position="201"/>
    </location>
</feature>
<dbReference type="PROSITE" id="PS50928">
    <property type="entry name" value="ABC_TM1"/>
    <property type="match status" value="1"/>
</dbReference>
<dbReference type="InterPro" id="IPR035906">
    <property type="entry name" value="MetI-like_sf"/>
</dbReference>
<dbReference type="CDD" id="cd06261">
    <property type="entry name" value="TM_PBP2"/>
    <property type="match status" value="1"/>
</dbReference>
<evidence type="ECO:0000313" key="9">
    <source>
        <dbReference type="EMBL" id="POZ89547.1"/>
    </source>
</evidence>
<evidence type="ECO:0000256" key="6">
    <source>
        <dbReference type="ARBA" id="ARBA00023136"/>
    </source>
</evidence>
<gene>
    <name evidence="9" type="ORF">AA81_13610</name>
</gene>
<evidence type="ECO:0000256" key="2">
    <source>
        <dbReference type="ARBA" id="ARBA00022448"/>
    </source>
</evidence>
<dbReference type="InterPro" id="IPR000515">
    <property type="entry name" value="MetI-like"/>
</dbReference>
<feature type="domain" description="ABC transmembrane type-1" evidence="8">
    <location>
        <begin position="66"/>
        <end position="259"/>
    </location>
</feature>
<protein>
    <recommendedName>
        <fullName evidence="8">ABC transmembrane type-1 domain-containing protein</fullName>
    </recommendedName>
</protein>
<dbReference type="GO" id="GO:0005886">
    <property type="term" value="C:plasma membrane"/>
    <property type="evidence" value="ECO:0007669"/>
    <property type="project" value="UniProtKB-SubCell"/>
</dbReference>
<feature type="transmembrane region" description="Helical" evidence="7">
    <location>
        <begin position="70"/>
        <end position="91"/>
    </location>
</feature>
<evidence type="ECO:0000313" key="10">
    <source>
        <dbReference type="Proteomes" id="UP000236950"/>
    </source>
</evidence>
<dbReference type="EMBL" id="JALY01000341">
    <property type="protein sequence ID" value="POZ89547.1"/>
    <property type="molecule type" value="Genomic_DNA"/>
</dbReference>
<keyword evidence="4 7" id="KW-0812">Transmembrane</keyword>
<accession>A0A2S5E925</accession>
<dbReference type="GO" id="GO:0055085">
    <property type="term" value="P:transmembrane transport"/>
    <property type="evidence" value="ECO:0007669"/>
    <property type="project" value="InterPro"/>
</dbReference>
<proteinExistence type="inferred from homology"/>
<comment type="subcellular location">
    <subcellularLocation>
        <location evidence="1 7">Cell membrane</location>
        <topology evidence="1 7">Multi-pass membrane protein</topology>
    </subcellularLocation>
</comment>
<dbReference type="Gene3D" id="1.10.3720.10">
    <property type="entry name" value="MetI-like"/>
    <property type="match status" value="1"/>
</dbReference>
<dbReference type="AlphaFoldDB" id="A0A2S5E925"/>
<keyword evidence="2 7" id="KW-0813">Transport</keyword>
<keyword evidence="6 7" id="KW-0472">Membrane</keyword>
<dbReference type="Proteomes" id="UP000236950">
    <property type="component" value="Unassembled WGS sequence"/>
</dbReference>
<dbReference type="Pfam" id="PF00528">
    <property type="entry name" value="BPD_transp_1"/>
    <property type="match status" value="1"/>
</dbReference>
<keyword evidence="10" id="KW-1185">Reference proteome</keyword>
<reference evidence="9 10" key="1">
    <citation type="submission" date="2014-01" db="EMBL/GenBank/DDBJ databases">
        <title>Comparative genomics of Petrotoga.</title>
        <authorList>
            <person name="Chow K."/>
            <person name="Charchuk R."/>
            <person name="Nesbo C.L."/>
        </authorList>
    </citation>
    <scope>NUCLEOTIDE SEQUENCE [LARGE SCALE GENOMIC DNA]</scope>
    <source>
        <strain evidence="9 10">DSM 16923</strain>
    </source>
</reference>
<dbReference type="SUPFAM" id="SSF161098">
    <property type="entry name" value="MetI-like"/>
    <property type="match status" value="1"/>
</dbReference>
<keyword evidence="5 7" id="KW-1133">Transmembrane helix</keyword>
<evidence type="ECO:0000259" key="8">
    <source>
        <dbReference type="PROSITE" id="PS50928"/>
    </source>
</evidence>
<dbReference type="InterPro" id="IPR050901">
    <property type="entry name" value="BP-dep_ABC_trans_perm"/>
</dbReference>
<dbReference type="PANTHER" id="PTHR32243:SF18">
    <property type="entry name" value="INNER MEMBRANE ABC TRANSPORTER PERMEASE PROTEIN YCJP"/>
    <property type="match status" value="1"/>
</dbReference>
<comment type="similarity">
    <text evidence="7">Belongs to the binding-protein-dependent transport system permease family.</text>
</comment>